<evidence type="ECO:0000256" key="7">
    <source>
        <dbReference type="ARBA" id="ARBA00022792"/>
    </source>
</evidence>
<feature type="transmembrane region" description="Helical" evidence="16">
    <location>
        <begin position="306"/>
        <end position="325"/>
    </location>
</feature>
<comment type="subcellular location">
    <subcellularLocation>
        <location evidence="1">Mitochondrion inner membrane</location>
        <topology evidence="1">Multi-pass membrane protein</topology>
    </subcellularLocation>
</comment>
<dbReference type="GO" id="GO:0015990">
    <property type="term" value="P:electron transport coupled proton transport"/>
    <property type="evidence" value="ECO:0007669"/>
    <property type="project" value="TreeGrafter"/>
</dbReference>
<feature type="transmembrane region" description="Helical" evidence="16">
    <location>
        <begin position="547"/>
        <end position="565"/>
    </location>
</feature>
<feature type="domain" description="NADH dehydrogenase subunit 5 C-terminal" evidence="19">
    <location>
        <begin position="391"/>
        <end position="565"/>
    </location>
</feature>
<comment type="function">
    <text evidence="16">Core subunit of the mitochondrial membrane respiratory chain NADH dehydrogenase (Complex I) which catalyzes electron transfer from NADH through the respiratory chain, using ubiquinone as an electron acceptor. Essential for the catalytic activity and assembly of complex I.</text>
</comment>
<accession>A0A1B4WR31</accession>
<keyword evidence="4 16" id="KW-0813">Transport</keyword>
<evidence type="ECO:0000256" key="13">
    <source>
        <dbReference type="ARBA" id="ARBA00023128"/>
    </source>
</evidence>
<feature type="transmembrane region" description="Helical" evidence="16">
    <location>
        <begin position="279"/>
        <end position="300"/>
    </location>
</feature>
<keyword evidence="13 16" id="KW-0496">Mitochondrion</keyword>
<dbReference type="Pfam" id="PF06455">
    <property type="entry name" value="NADH5_C"/>
    <property type="match status" value="1"/>
</dbReference>
<evidence type="ECO:0000256" key="12">
    <source>
        <dbReference type="ARBA" id="ARBA00023075"/>
    </source>
</evidence>
<keyword evidence="14 16" id="KW-0472">Membrane</keyword>
<feature type="transmembrane region" description="Helical" evidence="16">
    <location>
        <begin position="53"/>
        <end position="80"/>
    </location>
</feature>
<dbReference type="Pfam" id="PF00662">
    <property type="entry name" value="Proton_antipo_N"/>
    <property type="match status" value="1"/>
</dbReference>
<feature type="transmembrane region" description="Helical" evidence="16">
    <location>
        <begin position="454"/>
        <end position="474"/>
    </location>
</feature>
<organism evidence="20">
    <name type="scientific">Isorropodon fossajaponicum</name>
    <dbReference type="NCBI Taxonomy" id="1871144"/>
    <lineage>
        <taxon>Eukaryota</taxon>
        <taxon>Metazoa</taxon>
        <taxon>Spiralia</taxon>
        <taxon>Lophotrochozoa</taxon>
        <taxon>Mollusca</taxon>
        <taxon>Bivalvia</taxon>
        <taxon>Autobranchia</taxon>
        <taxon>Heteroconchia</taxon>
        <taxon>Euheterodonta</taxon>
        <taxon>Imparidentia</taxon>
        <taxon>Neoheterodontei</taxon>
        <taxon>Venerida</taxon>
        <taxon>Glossoidea</taxon>
        <taxon>Vesicomyidae</taxon>
        <taxon>Isorropodon</taxon>
    </lineage>
</organism>
<feature type="transmembrane region" description="Helical" evidence="16">
    <location>
        <begin position="414"/>
        <end position="434"/>
    </location>
</feature>
<evidence type="ECO:0000256" key="5">
    <source>
        <dbReference type="ARBA" id="ARBA00022660"/>
    </source>
</evidence>
<dbReference type="GO" id="GO:0003954">
    <property type="term" value="F:NADH dehydrogenase activity"/>
    <property type="evidence" value="ECO:0007669"/>
    <property type="project" value="TreeGrafter"/>
</dbReference>
<dbReference type="GO" id="GO:0005743">
    <property type="term" value="C:mitochondrial inner membrane"/>
    <property type="evidence" value="ECO:0007669"/>
    <property type="project" value="UniProtKB-SubCell"/>
</dbReference>
<evidence type="ECO:0000256" key="2">
    <source>
        <dbReference type="ARBA" id="ARBA00012944"/>
    </source>
</evidence>
<keyword evidence="10 16" id="KW-1133">Transmembrane helix</keyword>
<proteinExistence type="inferred from homology"/>
<dbReference type="AlphaFoldDB" id="A0A1B4WR31"/>
<evidence type="ECO:0000256" key="6">
    <source>
        <dbReference type="ARBA" id="ARBA00022692"/>
    </source>
</evidence>
<feature type="transmembrane region" description="Helical" evidence="16">
    <location>
        <begin position="147"/>
        <end position="169"/>
    </location>
</feature>
<keyword evidence="9" id="KW-0249">Electron transport</keyword>
<keyword evidence="11 16" id="KW-0520">NAD</keyword>
<dbReference type="GO" id="GO:0008137">
    <property type="term" value="F:NADH dehydrogenase (ubiquinone) activity"/>
    <property type="evidence" value="ECO:0007669"/>
    <property type="project" value="UniProtKB-EC"/>
</dbReference>
<dbReference type="PANTHER" id="PTHR42829">
    <property type="entry name" value="NADH-UBIQUINONE OXIDOREDUCTASE CHAIN 5"/>
    <property type="match status" value="1"/>
</dbReference>
<evidence type="ECO:0000256" key="15">
    <source>
        <dbReference type="ARBA" id="ARBA00049551"/>
    </source>
</evidence>
<dbReference type="InterPro" id="IPR001516">
    <property type="entry name" value="Proton_antipo_N"/>
</dbReference>
<dbReference type="InterPro" id="IPR003945">
    <property type="entry name" value="NU5C-like"/>
</dbReference>
<evidence type="ECO:0000256" key="16">
    <source>
        <dbReference type="RuleBase" id="RU003404"/>
    </source>
</evidence>
<dbReference type="PRINTS" id="PR01434">
    <property type="entry name" value="NADHDHGNASE5"/>
</dbReference>
<reference evidence="20" key="1">
    <citation type="journal article" date="2017" name="Mar. Genomics">
        <title>Updated mitochondrial phylogeny of Pteriomorph and Heterodont Bivalvia, including deep-sea chemosymbiotic Bathymodiolus mussels, vesicomyid clams and the thyasirid clam Conchocele cf. bisecta.</title>
        <authorList>
            <person name="Ozawa G."/>
            <person name="Shimamura S."/>
            <person name="Takaki Y."/>
            <person name="Yokobori S."/>
            <person name="Ohara Y."/>
            <person name="Takishita K."/>
            <person name="Maruyama T."/>
            <person name="Fujikura K."/>
            <person name="Yoshida T."/>
        </authorList>
    </citation>
    <scope>NUCLEOTIDE SEQUENCE</scope>
</reference>
<feature type="domain" description="NADH:quinone oxidoreductase/Mrp antiporter transmembrane" evidence="17">
    <location>
        <begin position="113"/>
        <end position="379"/>
    </location>
</feature>
<evidence type="ECO:0000256" key="8">
    <source>
        <dbReference type="ARBA" id="ARBA00022967"/>
    </source>
</evidence>
<evidence type="ECO:0000259" key="19">
    <source>
        <dbReference type="Pfam" id="PF06455"/>
    </source>
</evidence>
<feature type="transmembrane region" description="Helical" evidence="16">
    <location>
        <begin position="12"/>
        <end position="33"/>
    </location>
</feature>
<dbReference type="GO" id="GO:0042773">
    <property type="term" value="P:ATP synthesis coupled electron transport"/>
    <property type="evidence" value="ECO:0007669"/>
    <property type="project" value="InterPro"/>
</dbReference>
<keyword evidence="12 16" id="KW-0830">Ubiquinone</keyword>
<evidence type="ECO:0000256" key="3">
    <source>
        <dbReference type="ARBA" id="ARBA00021096"/>
    </source>
</evidence>
<evidence type="ECO:0000313" key="20">
    <source>
        <dbReference type="EMBL" id="BAV25008.1"/>
    </source>
</evidence>
<evidence type="ECO:0000256" key="11">
    <source>
        <dbReference type="ARBA" id="ARBA00023027"/>
    </source>
</evidence>
<comment type="catalytic activity">
    <reaction evidence="15 16">
        <text>a ubiquinone + NADH + 5 H(+)(in) = a ubiquinol + NAD(+) + 4 H(+)(out)</text>
        <dbReference type="Rhea" id="RHEA:29091"/>
        <dbReference type="Rhea" id="RHEA-COMP:9565"/>
        <dbReference type="Rhea" id="RHEA-COMP:9566"/>
        <dbReference type="ChEBI" id="CHEBI:15378"/>
        <dbReference type="ChEBI" id="CHEBI:16389"/>
        <dbReference type="ChEBI" id="CHEBI:17976"/>
        <dbReference type="ChEBI" id="CHEBI:57540"/>
        <dbReference type="ChEBI" id="CHEBI:57945"/>
        <dbReference type="EC" id="7.1.1.2"/>
    </reaction>
</comment>
<keyword evidence="6 16" id="KW-0812">Transmembrane</keyword>
<evidence type="ECO:0000259" key="18">
    <source>
        <dbReference type="Pfam" id="PF00662"/>
    </source>
</evidence>
<feature type="transmembrane region" description="Helical" evidence="16">
    <location>
        <begin position="92"/>
        <end position="110"/>
    </location>
</feature>
<dbReference type="EMBL" id="AP014550">
    <property type="protein sequence ID" value="BAV25008.1"/>
    <property type="molecule type" value="Genomic_DNA"/>
</dbReference>
<gene>
    <name evidence="20" type="primary">ND5</name>
</gene>
<protein>
    <recommendedName>
        <fullName evidence="3 16">NADH-ubiquinone oxidoreductase chain 5</fullName>
        <ecNumber evidence="2 16">7.1.1.2</ecNumber>
    </recommendedName>
</protein>
<evidence type="ECO:0000256" key="9">
    <source>
        <dbReference type="ARBA" id="ARBA00022982"/>
    </source>
</evidence>
<evidence type="ECO:0000259" key="17">
    <source>
        <dbReference type="Pfam" id="PF00361"/>
    </source>
</evidence>
<evidence type="ECO:0000256" key="14">
    <source>
        <dbReference type="ARBA" id="ARBA00023136"/>
    </source>
</evidence>
<keyword evidence="5" id="KW-0679">Respiratory chain</keyword>
<dbReference type="EC" id="7.1.1.2" evidence="2 16"/>
<keyword evidence="8" id="KW-1278">Translocase</keyword>
<feature type="transmembrane region" description="Helical" evidence="16">
    <location>
        <begin position="371"/>
        <end position="393"/>
    </location>
</feature>
<name>A0A1B4WR31_9BIVA</name>
<dbReference type="PANTHER" id="PTHR42829:SF2">
    <property type="entry name" value="NADH-UBIQUINONE OXIDOREDUCTASE CHAIN 5"/>
    <property type="match status" value="1"/>
</dbReference>
<evidence type="ECO:0000256" key="4">
    <source>
        <dbReference type="ARBA" id="ARBA00022448"/>
    </source>
</evidence>
<feature type="transmembrane region" description="Helical" evidence="16">
    <location>
        <begin position="337"/>
        <end position="359"/>
    </location>
</feature>
<dbReference type="InterPro" id="IPR010934">
    <property type="entry name" value="NADH_DH_su5_C"/>
</dbReference>
<keyword evidence="7" id="KW-0999">Mitochondrion inner membrane</keyword>
<dbReference type="Pfam" id="PF00361">
    <property type="entry name" value="Proton_antipo_M"/>
    <property type="match status" value="1"/>
</dbReference>
<evidence type="ECO:0000256" key="1">
    <source>
        <dbReference type="ARBA" id="ARBA00004448"/>
    </source>
</evidence>
<sequence length="566" mass="62310">MKDYKLMGAMKIILMILMGMVTIFLIWNGGWFSEYLVLELGSTDSDRFPSIRFHVVIDTMSLLMGFTVMYISLVVMLYSWFYMSCETYFKRFMMLLVLFVMAMLFLVFIPGFLPMMIGWDFLGVISYLLVVYRMNKPSLSAGVLTFVSNRVGDACFITAIVFLMASLAFDCTSMWVSSSQFIVAGAVSLGSLTKSAQIPFSAWLPAAMAAPTPVSTLVHSSTLVAAGVYVMLRYPDLIDESWDLVVFVSSCSTVLVAGSSSAGEMDLKKVLALSTLSQVASMMLFLSLGAIQVAFFHMVVHSFLKALLFMAVGSIIFYSGGLQDVRLMGGLGWKAPLLYLWLVIAILSLIGLPFMAGFYSKEYMISSLVDGNFPVVGAMMVMLGMASTLYYSGRVLMLLLVSSGGFPVRHYSDGGFVLSISCFLLGLGAILSGVLIHNVLSLSRGFTSIEVSGFYIKLIYVTLSILVMSCLFSFNEKMPEKMVIKEFLGKMWFLKGLSGNHLSSSFLVGCSRLMKAVENGWVGDFLWSSGIKNVALVLMSMLRSMNYNFIGVMVLIAVSCVFIFAM</sequence>
<comment type="similarity">
    <text evidence="16">Belongs to the complex I subunit 5 family.</text>
</comment>
<feature type="domain" description="NADH-Ubiquinone oxidoreductase (complex I) chain 5 N-terminal" evidence="18">
    <location>
        <begin position="50"/>
        <end position="93"/>
    </location>
</feature>
<geneLocation type="mitochondrion" evidence="20"/>
<evidence type="ECO:0000256" key="10">
    <source>
        <dbReference type="ARBA" id="ARBA00022989"/>
    </source>
</evidence>
<dbReference type="InterPro" id="IPR001750">
    <property type="entry name" value="ND/Mrp_TM"/>
</dbReference>